<dbReference type="HOGENOM" id="CLU_3127524_0_0_1"/>
<name>J3M475_ORYBR</name>
<dbReference type="Gramene" id="OB05G13990.1">
    <property type="protein sequence ID" value="OB05G13990.1"/>
    <property type="gene ID" value="OB05G13990"/>
</dbReference>
<accession>J3M475</accession>
<dbReference type="AlphaFoldDB" id="J3M475"/>
<dbReference type="Proteomes" id="UP000006038">
    <property type="component" value="Chromosome 5"/>
</dbReference>
<sequence length="50" mass="6063">MPQLHWTWLKKRREAKVKQPTSQYPSSYRSHQNIYRPSDVLYMVNQKGIS</sequence>
<dbReference type="EnsemblPlants" id="OB05G13990.1">
    <property type="protein sequence ID" value="OB05G13990.1"/>
    <property type="gene ID" value="OB05G13990"/>
</dbReference>
<reference evidence="1" key="1">
    <citation type="journal article" date="2013" name="Nat. Commun.">
        <title>Whole-genome sequencing of Oryza brachyantha reveals mechanisms underlying Oryza genome evolution.</title>
        <authorList>
            <person name="Chen J."/>
            <person name="Huang Q."/>
            <person name="Gao D."/>
            <person name="Wang J."/>
            <person name="Lang Y."/>
            <person name="Liu T."/>
            <person name="Li B."/>
            <person name="Bai Z."/>
            <person name="Luis Goicoechea J."/>
            <person name="Liang C."/>
            <person name="Chen C."/>
            <person name="Zhang W."/>
            <person name="Sun S."/>
            <person name="Liao Y."/>
            <person name="Zhang X."/>
            <person name="Yang L."/>
            <person name="Song C."/>
            <person name="Wang M."/>
            <person name="Shi J."/>
            <person name="Liu G."/>
            <person name="Liu J."/>
            <person name="Zhou H."/>
            <person name="Zhou W."/>
            <person name="Yu Q."/>
            <person name="An N."/>
            <person name="Chen Y."/>
            <person name="Cai Q."/>
            <person name="Wang B."/>
            <person name="Liu B."/>
            <person name="Min J."/>
            <person name="Huang Y."/>
            <person name="Wu H."/>
            <person name="Li Z."/>
            <person name="Zhang Y."/>
            <person name="Yin Y."/>
            <person name="Song W."/>
            <person name="Jiang J."/>
            <person name="Jackson S.A."/>
            <person name="Wing R.A."/>
            <person name="Wang J."/>
            <person name="Chen M."/>
        </authorList>
    </citation>
    <scope>NUCLEOTIDE SEQUENCE [LARGE SCALE GENOMIC DNA]</scope>
    <source>
        <strain evidence="1">cv. IRGC 101232</strain>
    </source>
</reference>
<keyword evidence="2" id="KW-1185">Reference proteome</keyword>
<organism evidence="1">
    <name type="scientific">Oryza brachyantha</name>
    <name type="common">malo sina</name>
    <dbReference type="NCBI Taxonomy" id="4533"/>
    <lineage>
        <taxon>Eukaryota</taxon>
        <taxon>Viridiplantae</taxon>
        <taxon>Streptophyta</taxon>
        <taxon>Embryophyta</taxon>
        <taxon>Tracheophyta</taxon>
        <taxon>Spermatophyta</taxon>
        <taxon>Magnoliopsida</taxon>
        <taxon>Liliopsida</taxon>
        <taxon>Poales</taxon>
        <taxon>Poaceae</taxon>
        <taxon>BOP clade</taxon>
        <taxon>Oryzoideae</taxon>
        <taxon>Oryzeae</taxon>
        <taxon>Oryzinae</taxon>
        <taxon>Oryza</taxon>
    </lineage>
</organism>
<evidence type="ECO:0000313" key="2">
    <source>
        <dbReference type="Proteomes" id="UP000006038"/>
    </source>
</evidence>
<reference evidence="1" key="2">
    <citation type="submission" date="2013-04" db="UniProtKB">
        <authorList>
            <consortium name="EnsemblPlants"/>
        </authorList>
    </citation>
    <scope>IDENTIFICATION</scope>
</reference>
<proteinExistence type="predicted"/>
<protein>
    <submittedName>
        <fullName evidence="1">Uncharacterized protein</fullName>
    </submittedName>
</protein>
<evidence type="ECO:0000313" key="1">
    <source>
        <dbReference type="EnsemblPlants" id="OB05G13990.1"/>
    </source>
</evidence>